<keyword evidence="8" id="KW-0966">Cell projection</keyword>
<accession>A0ABM0K0G0</accession>
<evidence type="ECO:0000256" key="10">
    <source>
        <dbReference type="SAM" id="Coils"/>
    </source>
</evidence>
<dbReference type="GeneID" id="101854519"/>
<evidence type="ECO:0000256" key="8">
    <source>
        <dbReference type="ARBA" id="ARBA00023273"/>
    </source>
</evidence>
<dbReference type="SMART" id="SM00015">
    <property type="entry name" value="IQ"/>
    <property type="match status" value="1"/>
</dbReference>
<keyword evidence="12" id="KW-1185">Reference proteome</keyword>
<proteinExistence type="inferred from homology"/>
<dbReference type="RefSeq" id="XP_005105843.2">
    <property type="nucleotide sequence ID" value="XM_005105786.3"/>
</dbReference>
<evidence type="ECO:0000313" key="13">
    <source>
        <dbReference type="RefSeq" id="XP_005105843.2"/>
    </source>
</evidence>
<keyword evidence="4" id="KW-0963">Cytoplasm</keyword>
<evidence type="ECO:0000256" key="2">
    <source>
        <dbReference type="ARBA" id="ARBA00008222"/>
    </source>
</evidence>
<sequence length="406" mass="47844">MPGDMVKANEDYSSDTEEFLPNFDPTSVPLIEAVNLAVVFEDFSDQLDILGRSIVGPEIELRSKPSVDLDRELHRPVLDLHDKTNAPKDGSEPRYLLKQHYEMAIPRRIRQGYQGPATNFQRRLSDAIRESYLNTLTTNGKLQVDRGFLQKTVQDLMIDIIQKSSFECLVDTIETEKAKKEGMRNLAEKSVEDTRMIKQHKREIKLVRKEKVTESRRMDRFIWSLEDATQELLIRTKMEALYVTKTGAMITTRSTKICKKREKDFTNQLEDANLAMDNEYQVHQSMMEAIRSRHEQMQIKLDYWMDKYEVDKENLQNELDTLKANRAKDLELMAWLKHTIYNYNQICQDHRRIRAIQESRTKRSELENKKSIKIQAWWRGTMVRRKLGPFKPKKEKKEKKSGKKKK</sequence>
<keyword evidence="5" id="KW-0282">Flagellum</keyword>
<evidence type="ECO:0000256" key="5">
    <source>
        <dbReference type="ARBA" id="ARBA00022846"/>
    </source>
</evidence>
<evidence type="ECO:0000313" key="12">
    <source>
        <dbReference type="Proteomes" id="UP000694888"/>
    </source>
</evidence>
<dbReference type="CDD" id="cd23766">
    <property type="entry name" value="IQCG"/>
    <property type="match status" value="1"/>
</dbReference>
<dbReference type="PANTHER" id="PTHR14871:SF1">
    <property type="entry name" value="DYNEIN REGULATORY COMPLEX PROTEIN 9"/>
    <property type="match status" value="1"/>
</dbReference>
<comment type="subcellular location">
    <subcellularLocation>
        <location evidence="1">Cytoplasm</location>
        <location evidence="1">Cytoskeleton</location>
        <location evidence="1">Flagellum axoneme</location>
    </subcellularLocation>
</comment>
<evidence type="ECO:0000256" key="3">
    <source>
        <dbReference type="ARBA" id="ARBA00013738"/>
    </source>
</evidence>
<feature type="coiled-coil region" evidence="10">
    <location>
        <begin position="305"/>
        <end position="332"/>
    </location>
</feature>
<comment type="similarity">
    <text evidence="2">Belongs to the DRC9 family.</text>
</comment>
<evidence type="ECO:0000256" key="7">
    <source>
        <dbReference type="ARBA" id="ARBA00023212"/>
    </source>
</evidence>
<evidence type="ECO:0000256" key="9">
    <source>
        <dbReference type="ARBA" id="ARBA00032183"/>
    </source>
</evidence>
<keyword evidence="10" id="KW-0175">Coiled coil</keyword>
<evidence type="ECO:0000256" key="4">
    <source>
        <dbReference type="ARBA" id="ARBA00022490"/>
    </source>
</evidence>
<reference evidence="13" key="1">
    <citation type="submission" date="2025-08" db="UniProtKB">
        <authorList>
            <consortium name="RefSeq"/>
        </authorList>
    </citation>
    <scope>IDENTIFICATION</scope>
</reference>
<evidence type="ECO:0000256" key="6">
    <source>
        <dbReference type="ARBA" id="ARBA00023069"/>
    </source>
</evidence>
<evidence type="ECO:0000256" key="1">
    <source>
        <dbReference type="ARBA" id="ARBA00004611"/>
    </source>
</evidence>
<dbReference type="PROSITE" id="PS50096">
    <property type="entry name" value="IQ"/>
    <property type="match status" value="1"/>
</dbReference>
<evidence type="ECO:0000256" key="11">
    <source>
        <dbReference type="SAM" id="MobiDB-lite"/>
    </source>
</evidence>
<organism evidence="12 13">
    <name type="scientific">Aplysia californica</name>
    <name type="common">California sea hare</name>
    <dbReference type="NCBI Taxonomy" id="6500"/>
    <lineage>
        <taxon>Eukaryota</taxon>
        <taxon>Metazoa</taxon>
        <taxon>Spiralia</taxon>
        <taxon>Lophotrochozoa</taxon>
        <taxon>Mollusca</taxon>
        <taxon>Gastropoda</taxon>
        <taxon>Heterobranchia</taxon>
        <taxon>Euthyneura</taxon>
        <taxon>Tectipleura</taxon>
        <taxon>Aplysiida</taxon>
        <taxon>Aplysioidea</taxon>
        <taxon>Aplysiidae</taxon>
        <taxon>Aplysia</taxon>
    </lineage>
</organism>
<dbReference type="InterPro" id="IPR042618">
    <property type="entry name" value="IQCG"/>
</dbReference>
<keyword evidence="6" id="KW-0969">Cilium</keyword>
<dbReference type="Proteomes" id="UP000694888">
    <property type="component" value="Unplaced"/>
</dbReference>
<feature type="region of interest" description="Disordered" evidence="11">
    <location>
        <begin position="384"/>
        <end position="406"/>
    </location>
</feature>
<dbReference type="PANTHER" id="PTHR14871">
    <property type="entry name" value="DYNEIN REGULATORY COMPLEX PROTEIN 9"/>
    <property type="match status" value="1"/>
</dbReference>
<name>A0ABM0K0G0_APLCA</name>
<dbReference type="Pfam" id="PF00612">
    <property type="entry name" value="IQ"/>
    <property type="match status" value="1"/>
</dbReference>
<dbReference type="InterPro" id="IPR000048">
    <property type="entry name" value="IQ_motif_EF-hand-BS"/>
</dbReference>
<keyword evidence="7" id="KW-0206">Cytoskeleton</keyword>
<gene>
    <name evidence="13" type="primary">LOC101854519</name>
</gene>
<protein>
    <recommendedName>
        <fullName evidence="3">Dynein regulatory complex protein 9</fullName>
    </recommendedName>
    <alternativeName>
        <fullName evidence="9">IQ domain-containing protein G</fullName>
    </alternativeName>
</protein>